<dbReference type="Pfam" id="PF01408">
    <property type="entry name" value="GFO_IDH_MocA"/>
    <property type="match status" value="1"/>
</dbReference>
<dbReference type="Pfam" id="PF02894">
    <property type="entry name" value="GFO_IDH_MocA_C"/>
    <property type="match status" value="1"/>
</dbReference>
<dbReference type="InterPro" id="IPR051317">
    <property type="entry name" value="Gfo/Idh/MocA_oxidoreduct"/>
</dbReference>
<comment type="similarity">
    <text evidence="1">Belongs to the Gfo/Idh/MocA family.</text>
</comment>
<dbReference type="InterPro" id="IPR004104">
    <property type="entry name" value="Gfo/Idh/MocA-like_OxRdtase_C"/>
</dbReference>
<dbReference type="InterPro" id="IPR000683">
    <property type="entry name" value="Gfo/Idh/MocA-like_OxRdtase_N"/>
</dbReference>
<feature type="domain" description="Gfo/Idh/MocA-like oxidoreductase N-terminal" evidence="3">
    <location>
        <begin position="4"/>
        <end position="124"/>
    </location>
</feature>
<dbReference type="GO" id="GO:0016491">
    <property type="term" value="F:oxidoreductase activity"/>
    <property type="evidence" value="ECO:0007669"/>
    <property type="project" value="UniProtKB-KW"/>
</dbReference>
<proteinExistence type="inferred from homology"/>
<dbReference type="Gene3D" id="3.40.50.720">
    <property type="entry name" value="NAD(P)-binding Rossmann-like Domain"/>
    <property type="match status" value="1"/>
</dbReference>
<dbReference type="STRING" id="1392250.A0A2I2G3N3"/>
<comment type="caution">
    <text evidence="5">The sequence shown here is derived from an EMBL/GenBank/DDBJ whole genome shotgun (WGS) entry which is preliminary data.</text>
</comment>
<evidence type="ECO:0000313" key="5">
    <source>
        <dbReference type="EMBL" id="PLB47481.1"/>
    </source>
</evidence>
<dbReference type="PANTHER" id="PTHR43708">
    <property type="entry name" value="CONSERVED EXPRESSED OXIDOREDUCTASE (EUROFUNG)"/>
    <property type="match status" value="1"/>
</dbReference>
<evidence type="ECO:0000256" key="1">
    <source>
        <dbReference type="ARBA" id="ARBA00010928"/>
    </source>
</evidence>
<sequence>MSLLNVAVVGYGFSAKIFHLPFIQHHPGFRLHAVVQRTPRSNDNPGTDFPGIRVYRDAYEAIEDEQVDALVVTSTNDTHFPLSRDALEKGKHVIVEKPFTVTYAEAVALADLAAKKSRQLAVYHNRRWDSDFLTLRSLLGSPHQPLGRIVRFQSNFDCSPNSEIGMGAKGWRLTAGVAGAGLLFDLGSHLLDQAVVLFGAPQSVTAVLLDEAGGKGVKEEGFMDDAFMIILQFQAGVTVELQATQHSVSDRHKRFEIRGTKGRWIKYGLDGQVEQLQTGIHPGNEDYGVEKPQNNGTLQVLQPESGVRTVQWEAERGGYDQFYQNVYEAIAGRAELAVQPKEAAFVMRLIELCRQSAEQGRTVGVDI</sequence>
<dbReference type="Proteomes" id="UP000234275">
    <property type="component" value="Unassembled WGS sequence"/>
</dbReference>
<dbReference type="SUPFAM" id="SSF55347">
    <property type="entry name" value="Glyceraldehyde-3-phosphate dehydrogenase-like, C-terminal domain"/>
    <property type="match status" value="1"/>
</dbReference>
<evidence type="ECO:0000259" key="3">
    <source>
        <dbReference type="Pfam" id="PF01408"/>
    </source>
</evidence>
<dbReference type="SUPFAM" id="SSF51735">
    <property type="entry name" value="NAD(P)-binding Rossmann-fold domains"/>
    <property type="match status" value="1"/>
</dbReference>
<dbReference type="InterPro" id="IPR036291">
    <property type="entry name" value="NAD(P)-bd_dom_sf"/>
</dbReference>
<accession>A0A2I2G3N3</accession>
<gene>
    <name evidence="5" type="ORF">P170DRAFT_476166</name>
</gene>
<feature type="domain" description="Gfo/Idh/MocA-like oxidoreductase C-terminal" evidence="4">
    <location>
        <begin position="146"/>
        <end position="364"/>
    </location>
</feature>
<dbReference type="GeneID" id="36561022"/>
<dbReference type="OrthoDB" id="2129491at2759"/>
<reference evidence="5 6" key="1">
    <citation type="submission" date="2016-12" db="EMBL/GenBank/DDBJ databases">
        <title>The genomes of Aspergillus section Nigri reveals drivers in fungal speciation.</title>
        <authorList>
            <consortium name="DOE Joint Genome Institute"/>
            <person name="Vesth T.C."/>
            <person name="Nybo J."/>
            <person name="Theobald S."/>
            <person name="Brandl J."/>
            <person name="Frisvad J.C."/>
            <person name="Nielsen K.F."/>
            <person name="Lyhne E.K."/>
            <person name="Kogle M.E."/>
            <person name="Kuo A."/>
            <person name="Riley R."/>
            <person name="Clum A."/>
            <person name="Nolan M."/>
            <person name="Lipzen A."/>
            <person name="Salamov A."/>
            <person name="Henrissat B."/>
            <person name="Wiebenga A."/>
            <person name="De Vries R.P."/>
            <person name="Grigoriev I.V."/>
            <person name="Mortensen U.H."/>
            <person name="Andersen M.R."/>
            <person name="Baker S.E."/>
        </authorList>
    </citation>
    <scope>NUCLEOTIDE SEQUENCE [LARGE SCALE GENOMIC DNA]</scope>
    <source>
        <strain evidence="5 6">IBT 23096</strain>
    </source>
</reference>
<evidence type="ECO:0000313" key="6">
    <source>
        <dbReference type="Proteomes" id="UP000234275"/>
    </source>
</evidence>
<dbReference type="RefSeq" id="XP_024702783.1">
    <property type="nucleotide sequence ID" value="XM_024853324.1"/>
</dbReference>
<keyword evidence="2" id="KW-0560">Oxidoreductase</keyword>
<dbReference type="VEuPathDB" id="FungiDB:P170DRAFT_476166"/>
<keyword evidence="6" id="KW-1185">Reference proteome</keyword>
<evidence type="ECO:0000259" key="4">
    <source>
        <dbReference type="Pfam" id="PF02894"/>
    </source>
</evidence>
<dbReference type="GO" id="GO:0000166">
    <property type="term" value="F:nucleotide binding"/>
    <property type="evidence" value="ECO:0007669"/>
    <property type="project" value="InterPro"/>
</dbReference>
<organism evidence="5 6">
    <name type="scientific">Aspergillus steynii IBT 23096</name>
    <dbReference type="NCBI Taxonomy" id="1392250"/>
    <lineage>
        <taxon>Eukaryota</taxon>
        <taxon>Fungi</taxon>
        <taxon>Dikarya</taxon>
        <taxon>Ascomycota</taxon>
        <taxon>Pezizomycotina</taxon>
        <taxon>Eurotiomycetes</taxon>
        <taxon>Eurotiomycetidae</taxon>
        <taxon>Eurotiales</taxon>
        <taxon>Aspergillaceae</taxon>
        <taxon>Aspergillus</taxon>
        <taxon>Aspergillus subgen. Circumdati</taxon>
    </lineage>
</organism>
<evidence type="ECO:0000256" key="2">
    <source>
        <dbReference type="ARBA" id="ARBA00023002"/>
    </source>
</evidence>
<dbReference type="PANTHER" id="PTHR43708:SF5">
    <property type="entry name" value="CONSERVED EXPRESSED OXIDOREDUCTASE (EUROFUNG)-RELATED"/>
    <property type="match status" value="1"/>
</dbReference>
<name>A0A2I2G3N3_9EURO</name>
<dbReference type="AlphaFoldDB" id="A0A2I2G3N3"/>
<protein>
    <submittedName>
        <fullName evidence="5">Oxidoreductase</fullName>
    </submittedName>
</protein>
<dbReference type="Gene3D" id="3.30.360.10">
    <property type="entry name" value="Dihydrodipicolinate Reductase, domain 2"/>
    <property type="match status" value="1"/>
</dbReference>
<dbReference type="EMBL" id="MSFO01000005">
    <property type="protein sequence ID" value="PLB47481.1"/>
    <property type="molecule type" value="Genomic_DNA"/>
</dbReference>